<reference evidence="1 2" key="1">
    <citation type="submission" date="2020-08" db="EMBL/GenBank/DDBJ databases">
        <title>Sequencing the genomes of 1000 actinobacteria strains.</title>
        <authorList>
            <person name="Klenk H.-P."/>
        </authorList>
    </citation>
    <scope>NUCLEOTIDE SEQUENCE [LARGE SCALE GENOMIC DNA]</scope>
    <source>
        <strain evidence="1 2">DSM 44786</strain>
    </source>
</reference>
<evidence type="ECO:0000313" key="2">
    <source>
        <dbReference type="Proteomes" id="UP000573327"/>
    </source>
</evidence>
<dbReference type="RefSeq" id="WP_184921659.1">
    <property type="nucleotide sequence ID" value="NZ_JACHJR010000001.1"/>
</dbReference>
<dbReference type="Proteomes" id="UP000573327">
    <property type="component" value="Unassembled WGS sequence"/>
</dbReference>
<organism evidence="1 2">
    <name type="scientific">Kitasatospora gansuensis</name>
    <dbReference type="NCBI Taxonomy" id="258050"/>
    <lineage>
        <taxon>Bacteria</taxon>
        <taxon>Bacillati</taxon>
        <taxon>Actinomycetota</taxon>
        <taxon>Actinomycetes</taxon>
        <taxon>Kitasatosporales</taxon>
        <taxon>Streptomycetaceae</taxon>
        <taxon>Kitasatospora</taxon>
    </lineage>
</organism>
<keyword evidence="2" id="KW-1185">Reference proteome</keyword>
<name>A0A7W7SHD7_9ACTN</name>
<evidence type="ECO:0000313" key="1">
    <source>
        <dbReference type="EMBL" id="MBB4950469.1"/>
    </source>
</evidence>
<dbReference type="AlphaFoldDB" id="A0A7W7SHD7"/>
<dbReference type="EMBL" id="JACHJR010000001">
    <property type="protein sequence ID" value="MBB4950469.1"/>
    <property type="molecule type" value="Genomic_DNA"/>
</dbReference>
<sequence>MRSLMRRRFSPEPIFTEAAWVREFHDVLDSADPGLSFIAAFRVEWRREMDRASLSPAFGDTARAVRGVAERIALQRTVLRCDTTEQDINHELRSRLPWRTCGIEIVSAHVSVHVDEHTLSSAERAARIGREMAIEELERHQVAARIRFMEEEILRTPAKARLYLMLEQTGHRGLLAPGIDVDQVVREVQQWRPDSTWVVVAQLLHTFVGNLTSADHQDLLHTLRALFLDYDAKELADRLPSAHGSPAPAGG</sequence>
<gene>
    <name evidence="1" type="ORF">F4556_006004</name>
</gene>
<proteinExistence type="predicted"/>
<protein>
    <submittedName>
        <fullName evidence="1">Uncharacterized protein</fullName>
    </submittedName>
</protein>
<comment type="caution">
    <text evidence="1">The sequence shown here is derived from an EMBL/GenBank/DDBJ whole genome shotgun (WGS) entry which is preliminary data.</text>
</comment>
<accession>A0A7W7SHD7</accession>